<evidence type="ECO:0000256" key="2">
    <source>
        <dbReference type="ARBA" id="ARBA00008127"/>
    </source>
</evidence>
<dbReference type="PANTHER" id="PTHR33109">
    <property type="entry name" value="EPIDERMAL PATTERNING FACTOR-LIKE PROTEIN 4"/>
    <property type="match status" value="1"/>
</dbReference>
<feature type="compositionally biased region" description="Pro residues" evidence="7">
    <location>
        <begin position="20"/>
        <end position="33"/>
    </location>
</feature>
<protein>
    <recommendedName>
        <fullName evidence="6">Epidermal patterning factor-like protein</fullName>
    </recommendedName>
</protein>
<dbReference type="Pfam" id="PF17181">
    <property type="entry name" value="EPF"/>
    <property type="match status" value="1"/>
</dbReference>
<comment type="similarity">
    <text evidence="2 6">Belongs to the plant cysteine rich small secretory peptide family. Epidermal patterning factor subfamily.</text>
</comment>
<evidence type="ECO:0000256" key="4">
    <source>
        <dbReference type="ARBA" id="ARBA00022729"/>
    </source>
</evidence>
<dbReference type="GO" id="GO:0005576">
    <property type="term" value="C:extracellular region"/>
    <property type="evidence" value="ECO:0007669"/>
    <property type="project" value="UniProtKB-SubCell"/>
</dbReference>
<keyword evidence="6" id="KW-0217">Developmental protein</keyword>
<organism evidence="8 9">
    <name type="scientific">Panicum virgatum</name>
    <name type="common">Blackwell switchgrass</name>
    <dbReference type="NCBI Taxonomy" id="38727"/>
    <lineage>
        <taxon>Eukaryota</taxon>
        <taxon>Viridiplantae</taxon>
        <taxon>Streptophyta</taxon>
        <taxon>Embryophyta</taxon>
        <taxon>Tracheophyta</taxon>
        <taxon>Spermatophyta</taxon>
        <taxon>Magnoliopsida</taxon>
        <taxon>Liliopsida</taxon>
        <taxon>Poales</taxon>
        <taxon>Poaceae</taxon>
        <taxon>PACMAD clade</taxon>
        <taxon>Panicoideae</taxon>
        <taxon>Panicodae</taxon>
        <taxon>Paniceae</taxon>
        <taxon>Panicinae</taxon>
        <taxon>Panicum</taxon>
        <taxon>Panicum sect. Hiantes</taxon>
    </lineage>
</organism>
<name>A0A8T0PP66_PANVG</name>
<dbReference type="GO" id="GO:0010052">
    <property type="term" value="P:guard cell differentiation"/>
    <property type="evidence" value="ECO:0007669"/>
    <property type="project" value="UniProtKB-UniRule"/>
</dbReference>
<evidence type="ECO:0000256" key="1">
    <source>
        <dbReference type="ARBA" id="ARBA00004613"/>
    </source>
</evidence>
<dbReference type="Proteomes" id="UP000823388">
    <property type="component" value="Chromosome 8K"/>
</dbReference>
<dbReference type="PANTHER" id="PTHR33109:SF77">
    <property type="entry name" value="EPIDERMAL PATTERNING FACTOR-LIKE PROTEIN"/>
    <property type="match status" value="1"/>
</dbReference>
<sequence>MLVLALRYTSSPCSSQQRPLSPPAAVPPYPSPASPLSSSLLPITSLSLSEKKASVRVPVRPVSLRRTDARGGGRLAAGARARTHAHPCGRLGALREHRRPACCVPDPRLSPLPASAELAPGLLSGRASGGRELSSRCACQPPSRVAVVAAVLAAGWADESARARPLRPSSPAAMGAESGLGRRRAAALLVAVLLAAAMVATAGRRLPAAALARRRIDSSTAVGAASGAWWADGSSAGVPGRRRWLLGPGSSPPTCRARCGRCTPCRPTRVAIQPGVGPQWEYYPEVWRCKCGNKLFMP</sequence>
<keyword evidence="5" id="KW-1015">Disulfide bond</keyword>
<comment type="function">
    <text evidence="6">Controls stomatal patterning.</text>
</comment>
<dbReference type="InterPro" id="IPR039455">
    <property type="entry name" value="EPFL"/>
</dbReference>
<keyword evidence="9" id="KW-1185">Reference proteome</keyword>
<dbReference type="EMBL" id="CM029051">
    <property type="protein sequence ID" value="KAG2562885.1"/>
    <property type="molecule type" value="Genomic_DNA"/>
</dbReference>
<evidence type="ECO:0000256" key="3">
    <source>
        <dbReference type="ARBA" id="ARBA00022525"/>
    </source>
</evidence>
<feature type="compositionally biased region" description="Polar residues" evidence="7">
    <location>
        <begin position="8"/>
        <end position="18"/>
    </location>
</feature>
<proteinExistence type="inferred from homology"/>
<comment type="caution">
    <text evidence="8">The sequence shown here is derived from an EMBL/GenBank/DDBJ whole genome shotgun (WGS) entry which is preliminary data.</text>
</comment>
<evidence type="ECO:0000256" key="7">
    <source>
        <dbReference type="SAM" id="MobiDB-lite"/>
    </source>
</evidence>
<dbReference type="AlphaFoldDB" id="A0A8T0PP66"/>
<comment type="subcellular location">
    <subcellularLocation>
        <location evidence="1 6">Secreted</location>
    </subcellularLocation>
</comment>
<keyword evidence="3 6" id="KW-0964">Secreted</keyword>
<reference evidence="8" key="1">
    <citation type="submission" date="2020-05" db="EMBL/GenBank/DDBJ databases">
        <title>WGS assembly of Panicum virgatum.</title>
        <authorList>
            <person name="Lovell J.T."/>
            <person name="Jenkins J."/>
            <person name="Shu S."/>
            <person name="Juenger T.E."/>
            <person name="Schmutz J."/>
        </authorList>
    </citation>
    <scope>NUCLEOTIDE SEQUENCE</scope>
    <source>
        <strain evidence="8">AP13</strain>
    </source>
</reference>
<evidence type="ECO:0000256" key="5">
    <source>
        <dbReference type="ARBA" id="ARBA00023157"/>
    </source>
</evidence>
<accession>A0A8T0PP66</accession>
<evidence type="ECO:0000256" key="6">
    <source>
        <dbReference type="RuleBase" id="RU367102"/>
    </source>
</evidence>
<evidence type="ECO:0000313" key="8">
    <source>
        <dbReference type="EMBL" id="KAG2562885.1"/>
    </source>
</evidence>
<keyword evidence="4" id="KW-0732">Signal</keyword>
<gene>
    <name evidence="8" type="ORF">PVAP13_8KG299166</name>
</gene>
<evidence type="ECO:0000313" key="9">
    <source>
        <dbReference type="Proteomes" id="UP000823388"/>
    </source>
</evidence>
<feature type="region of interest" description="Disordered" evidence="7">
    <location>
        <begin position="8"/>
        <end position="33"/>
    </location>
</feature>